<reference evidence="2" key="2">
    <citation type="submission" date="2023-05" db="EMBL/GenBank/DDBJ databases">
        <authorList>
            <person name="Schelkunov M.I."/>
        </authorList>
    </citation>
    <scope>NUCLEOTIDE SEQUENCE</scope>
    <source>
        <strain evidence="2">Hsosn_3</strain>
        <tissue evidence="2">Leaf</tissue>
    </source>
</reference>
<evidence type="ECO:0000313" key="3">
    <source>
        <dbReference type="Proteomes" id="UP001237642"/>
    </source>
</evidence>
<feature type="compositionally biased region" description="Polar residues" evidence="1">
    <location>
        <begin position="123"/>
        <end position="135"/>
    </location>
</feature>
<accession>A0AAD8GTU8</accession>
<feature type="region of interest" description="Disordered" evidence="1">
    <location>
        <begin position="1"/>
        <end position="59"/>
    </location>
</feature>
<proteinExistence type="predicted"/>
<feature type="compositionally biased region" description="Low complexity" evidence="1">
    <location>
        <begin position="108"/>
        <end position="122"/>
    </location>
</feature>
<protein>
    <submittedName>
        <fullName evidence="2">Uncharacterized protein</fullName>
    </submittedName>
</protein>
<gene>
    <name evidence="2" type="ORF">POM88_047757</name>
</gene>
<evidence type="ECO:0000256" key="1">
    <source>
        <dbReference type="SAM" id="MobiDB-lite"/>
    </source>
</evidence>
<dbReference type="AlphaFoldDB" id="A0AAD8GTU8"/>
<comment type="caution">
    <text evidence="2">The sequence shown here is derived from an EMBL/GenBank/DDBJ whole genome shotgun (WGS) entry which is preliminary data.</text>
</comment>
<feature type="region of interest" description="Disordered" evidence="1">
    <location>
        <begin position="82"/>
        <end position="137"/>
    </location>
</feature>
<reference evidence="2" key="1">
    <citation type="submission" date="2023-02" db="EMBL/GenBank/DDBJ databases">
        <title>Genome of toxic invasive species Heracleum sosnowskyi carries increased number of genes despite the absence of recent whole-genome duplications.</title>
        <authorList>
            <person name="Schelkunov M."/>
            <person name="Shtratnikova V."/>
            <person name="Makarenko M."/>
            <person name="Klepikova A."/>
            <person name="Omelchenko D."/>
            <person name="Novikova G."/>
            <person name="Obukhova E."/>
            <person name="Bogdanov V."/>
            <person name="Penin A."/>
            <person name="Logacheva M."/>
        </authorList>
    </citation>
    <scope>NUCLEOTIDE SEQUENCE</scope>
    <source>
        <strain evidence="2">Hsosn_3</strain>
        <tissue evidence="2">Leaf</tissue>
    </source>
</reference>
<evidence type="ECO:0000313" key="2">
    <source>
        <dbReference type="EMBL" id="KAK1354501.1"/>
    </source>
</evidence>
<keyword evidence="3" id="KW-1185">Reference proteome</keyword>
<dbReference type="Proteomes" id="UP001237642">
    <property type="component" value="Unassembled WGS sequence"/>
</dbReference>
<name>A0AAD8GTU8_9APIA</name>
<dbReference type="EMBL" id="JAUIZM010000011">
    <property type="protein sequence ID" value="KAK1354501.1"/>
    <property type="molecule type" value="Genomic_DNA"/>
</dbReference>
<organism evidence="2 3">
    <name type="scientific">Heracleum sosnowskyi</name>
    <dbReference type="NCBI Taxonomy" id="360622"/>
    <lineage>
        <taxon>Eukaryota</taxon>
        <taxon>Viridiplantae</taxon>
        <taxon>Streptophyta</taxon>
        <taxon>Embryophyta</taxon>
        <taxon>Tracheophyta</taxon>
        <taxon>Spermatophyta</taxon>
        <taxon>Magnoliopsida</taxon>
        <taxon>eudicotyledons</taxon>
        <taxon>Gunneridae</taxon>
        <taxon>Pentapetalae</taxon>
        <taxon>asterids</taxon>
        <taxon>campanulids</taxon>
        <taxon>Apiales</taxon>
        <taxon>Apiaceae</taxon>
        <taxon>Apioideae</taxon>
        <taxon>apioid superclade</taxon>
        <taxon>Tordylieae</taxon>
        <taxon>Tordyliinae</taxon>
        <taxon>Heracleum</taxon>
    </lineage>
</organism>
<sequence length="300" mass="31923">MVPNGNFESASSTADADRRSGRSRGSFMPPGPPNGPHKPGLHPAGYPMPRGPITPYHGGPPQPYAIPACGAVHGPVGAVPHLPPQGSRGFGAGRGNAGAPIGNHLPHQQGSQQAVGSVGSNSNYSTLEGPSSQPSPGGHHCRCLVMFLIRLFNQTNLFGMGSLLVACLRISWEMISKARVHWKSFRTWSERQDDNSMGSVRAHAGTTTLTEDFSGVQLMELEFDGCDPVSFLFGGGWKAENGIAGFFGGMSDHLSVLKGTLFLVSNLEKIKPTLKPLIGHRCHYWISAGGKIHTCRKVVE</sequence>